<protein>
    <submittedName>
        <fullName evidence="2">Uncharacterized protein</fullName>
    </submittedName>
</protein>
<name>A0ABW4PB32_9NOCA</name>
<feature type="transmembrane region" description="Helical" evidence="1">
    <location>
        <begin position="229"/>
        <end position="249"/>
    </location>
</feature>
<feature type="transmembrane region" description="Helical" evidence="1">
    <location>
        <begin position="122"/>
        <end position="139"/>
    </location>
</feature>
<feature type="transmembrane region" description="Helical" evidence="1">
    <location>
        <begin position="146"/>
        <end position="166"/>
    </location>
</feature>
<dbReference type="Proteomes" id="UP001597286">
    <property type="component" value="Unassembled WGS sequence"/>
</dbReference>
<keyword evidence="1" id="KW-1133">Transmembrane helix</keyword>
<gene>
    <name evidence="2" type="ORF">ACFSJG_24810</name>
</gene>
<feature type="transmembrane region" description="Helical" evidence="1">
    <location>
        <begin position="270"/>
        <end position="288"/>
    </location>
</feature>
<keyword evidence="1" id="KW-0472">Membrane</keyword>
<feature type="transmembrane region" description="Helical" evidence="1">
    <location>
        <begin position="55"/>
        <end position="75"/>
    </location>
</feature>
<evidence type="ECO:0000313" key="3">
    <source>
        <dbReference type="Proteomes" id="UP001597286"/>
    </source>
</evidence>
<feature type="transmembrane region" description="Helical" evidence="1">
    <location>
        <begin position="172"/>
        <end position="191"/>
    </location>
</feature>
<proteinExistence type="predicted"/>
<keyword evidence="1" id="KW-0812">Transmembrane</keyword>
<feature type="transmembrane region" description="Helical" evidence="1">
    <location>
        <begin position="198"/>
        <end position="217"/>
    </location>
</feature>
<reference evidence="3" key="1">
    <citation type="journal article" date="2019" name="Int. J. Syst. Evol. Microbiol.">
        <title>The Global Catalogue of Microorganisms (GCM) 10K type strain sequencing project: providing services to taxonomists for standard genome sequencing and annotation.</title>
        <authorList>
            <consortium name="The Broad Institute Genomics Platform"/>
            <consortium name="The Broad Institute Genome Sequencing Center for Infectious Disease"/>
            <person name="Wu L."/>
            <person name="Ma J."/>
        </authorList>
    </citation>
    <scope>NUCLEOTIDE SEQUENCE [LARGE SCALE GENOMIC DNA]</scope>
    <source>
        <strain evidence="3">DT72</strain>
    </source>
</reference>
<dbReference type="RefSeq" id="WP_378487880.1">
    <property type="nucleotide sequence ID" value="NZ_JBHUFB010000020.1"/>
</dbReference>
<sequence>MTTTQSPPPPTAVRDVDPHVLRNLILRFALIAVLTTVAFWESLTRTTLDTLPGGLFGYLLMMPLIVLAMAIGITRRRHDELPIHDREVDVIVGGIALAMAVATYTLLVPRYRDTFFLLRTDLFAMILFLFGACVLLFGLRPAGRFWPIWLLLIVVNPLGYRVIVIWVGGTWLAVALVSTVLIALGVGVAVARTNRLGWIGFSSVLVLSSVILAAQLLHGWPELLGPFSARLAPVTAGAIVAFTMLGLSVRRRDPNFHLRPTRPSPVTRPWKAALLATAAAAAIAAASLPSELYIPIGEGPPLTRAAGLEVPPGWTQTQFERTDWAQRYFGEDATIVRQTWTADEVNPQWDDKGRRRTVTVDSLLSHDPESLNVYPGETLYSTISGRRSPTVRVDLGHGITGLLYTIVDQDKFLTWTKMHFDWTRGDGVVQVVNMISVDNHEPDAQFPALDPEALSVVSQTVKVLLRGNAVEEDENPDYKDSDMLTTLGRDTIEWQWEVAE</sequence>
<evidence type="ECO:0000313" key="2">
    <source>
        <dbReference type="EMBL" id="MFD1815454.1"/>
    </source>
</evidence>
<keyword evidence="3" id="KW-1185">Reference proteome</keyword>
<feature type="transmembrane region" description="Helical" evidence="1">
    <location>
        <begin position="87"/>
        <end position="107"/>
    </location>
</feature>
<organism evidence="2 3">
    <name type="scientific">Rhodococcus gannanensis</name>
    <dbReference type="NCBI Taxonomy" id="1960308"/>
    <lineage>
        <taxon>Bacteria</taxon>
        <taxon>Bacillati</taxon>
        <taxon>Actinomycetota</taxon>
        <taxon>Actinomycetes</taxon>
        <taxon>Mycobacteriales</taxon>
        <taxon>Nocardiaceae</taxon>
        <taxon>Rhodococcus</taxon>
    </lineage>
</organism>
<evidence type="ECO:0000256" key="1">
    <source>
        <dbReference type="SAM" id="Phobius"/>
    </source>
</evidence>
<feature type="transmembrane region" description="Helical" evidence="1">
    <location>
        <begin position="24"/>
        <end position="43"/>
    </location>
</feature>
<dbReference type="EMBL" id="JBHUFB010000020">
    <property type="protein sequence ID" value="MFD1815454.1"/>
    <property type="molecule type" value="Genomic_DNA"/>
</dbReference>
<comment type="caution">
    <text evidence="2">The sequence shown here is derived from an EMBL/GenBank/DDBJ whole genome shotgun (WGS) entry which is preliminary data.</text>
</comment>
<accession>A0ABW4PB32</accession>